<keyword evidence="3" id="KW-1185">Reference proteome</keyword>
<dbReference type="Pfam" id="PF00112">
    <property type="entry name" value="Peptidase_C1"/>
    <property type="match status" value="1"/>
</dbReference>
<dbReference type="InterPro" id="IPR038765">
    <property type="entry name" value="Papain-like_cys_pep_sf"/>
</dbReference>
<dbReference type="PROSITE" id="PS00639">
    <property type="entry name" value="THIOL_PROTEASE_HIS"/>
    <property type="match status" value="1"/>
</dbReference>
<proteinExistence type="predicted"/>
<dbReference type="SUPFAM" id="SSF54001">
    <property type="entry name" value="Cysteine proteinases"/>
    <property type="match status" value="1"/>
</dbReference>
<dbReference type="Gene3D" id="3.90.70.10">
    <property type="entry name" value="Cysteine proteinases"/>
    <property type="match status" value="1"/>
</dbReference>
<reference evidence="3" key="1">
    <citation type="journal article" date="2015" name="Nat. Genet.">
        <title>The genome and transcriptome of the zoonotic hookworm Ancylostoma ceylanicum identify infection-specific gene families.</title>
        <authorList>
            <person name="Schwarz E.M."/>
            <person name="Hu Y."/>
            <person name="Antoshechkin I."/>
            <person name="Miller M.M."/>
            <person name="Sternberg P.W."/>
            <person name="Aroian R.V."/>
        </authorList>
    </citation>
    <scope>NUCLEOTIDE SEQUENCE</scope>
    <source>
        <strain evidence="3">HY135</strain>
    </source>
</reference>
<accession>A0A016UT55</accession>
<dbReference type="GO" id="GO:0006508">
    <property type="term" value="P:proteolysis"/>
    <property type="evidence" value="ECO:0007669"/>
    <property type="project" value="InterPro"/>
</dbReference>
<dbReference type="OrthoDB" id="10058785at2759"/>
<evidence type="ECO:0000313" key="3">
    <source>
        <dbReference type="Proteomes" id="UP000024635"/>
    </source>
</evidence>
<protein>
    <recommendedName>
        <fullName evidence="1">Peptidase C1A papain C-terminal domain-containing protein</fullName>
    </recommendedName>
</protein>
<dbReference type="GO" id="GO:0008234">
    <property type="term" value="F:cysteine-type peptidase activity"/>
    <property type="evidence" value="ECO:0007669"/>
    <property type="project" value="InterPro"/>
</dbReference>
<name>A0A016UT55_9BILA</name>
<organism evidence="2 3">
    <name type="scientific">Ancylostoma ceylanicum</name>
    <dbReference type="NCBI Taxonomy" id="53326"/>
    <lineage>
        <taxon>Eukaryota</taxon>
        <taxon>Metazoa</taxon>
        <taxon>Ecdysozoa</taxon>
        <taxon>Nematoda</taxon>
        <taxon>Chromadorea</taxon>
        <taxon>Rhabditida</taxon>
        <taxon>Rhabditina</taxon>
        <taxon>Rhabditomorpha</taxon>
        <taxon>Strongyloidea</taxon>
        <taxon>Ancylostomatidae</taxon>
        <taxon>Ancylostomatinae</taxon>
        <taxon>Ancylostoma</taxon>
    </lineage>
</organism>
<dbReference type="EMBL" id="JARK01001366">
    <property type="protein sequence ID" value="EYC17668.1"/>
    <property type="molecule type" value="Genomic_DNA"/>
</dbReference>
<dbReference type="InterPro" id="IPR025660">
    <property type="entry name" value="Pept_his_AS"/>
</dbReference>
<evidence type="ECO:0000259" key="1">
    <source>
        <dbReference type="Pfam" id="PF00112"/>
    </source>
</evidence>
<feature type="domain" description="Peptidase C1A papain C-terminal" evidence="1">
    <location>
        <begin position="9"/>
        <end position="115"/>
    </location>
</feature>
<evidence type="ECO:0000313" key="2">
    <source>
        <dbReference type="EMBL" id="EYC17668.1"/>
    </source>
</evidence>
<sequence length="132" mass="14923">MDRVLVTRGQLQYVARRVSSNTTRNMKMTNTSQGLRFTSQKMRRGSGRRSSGTALLSLVFMSTRTSVTTKAESMWFHKWGKKTGAHAVKVIGWGSENGTDYWLIANSWNTDWEKTATSALFVELIIAKLKKT</sequence>
<dbReference type="Proteomes" id="UP000024635">
    <property type="component" value="Unassembled WGS sequence"/>
</dbReference>
<dbReference type="AlphaFoldDB" id="A0A016UT55"/>
<comment type="caution">
    <text evidence="2">The sequence shown here is derived from an EMBL/GenBank/DDBJ whole genome shotgun (WGS) entry which is preliminary data.</text>
</comment>
<dbReference type="InterPro" id="IPR000668">
    <property type="entry name" value="Peptidase_C1A_C"/>
</dbReference>
<gene>
    <name evidence="2" type="primary">Acey_s0030.g2204</name>
    <name evidence="2" type="ORF">Y032_0030g2204</name>
</gene>